<dbReference type="VEuPathDB" id="ToxoDB:ETH_00017375"/>
<feature type="compositionally biased region" description="Polar residues" evidence="1">
    <location>
        <begin position="8"/>
        <end position="20"/>
    </location>
</feature>
<dbReference type="Proteomes" id="UP000030747">
    <property type="component" value="Unassembled WGS sequence"/>
</dbReference>
<reference evidence="2" key="1">
    <citation type="submission" date="2013-10" db="EMBL/GenBank/DDBJ databases">
        <title>Genomic analysis of the causative agents of coccidiosis in chickens.</title>
        <authorList>
            <person name="Reid A.J."/>
            <person name="Blake D."/>
            <person name="Billington K."/>
            <person name="Browne H."/>
            <person name="Dunn M."/>
            <person name="Hung S."/>
            <person name="Kawahara F."/>
            <person name="Miranda-Saavedra D."/>
            <person name="Mourier T."/>
            <person name="Nagra H."/>
            <person name="Otto T.D."/>
            <person name="Rawlings N."/>
            <person name="Sanchez A."/>
            <person name="Sanders M."/>
            <person name="Subramaniam C."/>
            <person name="Tay Y."/>
            <person name="Dear P."/>
            <person name="Doerig C."/>
            <person name="Gruber A."/>
            <person name="Parkinson J."/>
            <person name="Shirley M."/>
            <person name="Wan K.L."/>
            <person name="Berriman M."/>
            <person name="Tomley F."/>
            <person name="Pain A."/>
        </authorList>
    </citation>
    <scope>NUCLEOTIDE SEQUENCE [LARGE SCALE GENOMIC DNA]</scope>
    <source>
        <strain evidence="2">Houghton</strain>
    </source>
</reference>
<gene>
    <name evidence="2" type="ORF">ETH_00017375</name>
</gene>
<proteinExistence type="predicted"/>
<dbReference type="AlphaFoldDB" id="U6L9M4"/>
<protein>
    <submittedName>
        <fullName evidence="2">Uncharacterized protein</fullName>
    </submittedName>
</protein>
<evidence type="ECO:0000256" key="1">
    <source>
        <dbReference type="SAM" id="MobiDB-lite"/>
    </source>
</evidence>
<feature type="compositionally biased region" description="Low complexity" evidence="1">
    <location>
        <begin position="123"/>
        <end position="134"/>
    </location>
</feature>
<dbReference type="RefSeq" id="XP_013236016.1">
    <property type="nucleotide sequence ID" value="XM_013380562.1"/>
</dbReference>
<dbReference type="GeneID" id="25252614"/>
<keyword evidence="3" id="KW-1185">Reference proteome</keyword>
<feature type="region of interest" description="Disordered" evidence="1">
    <location>
        <begin position="1"/>
        <end position="20"/>
    </location>
</feature>
<feature type="region of interest" description="Disordered" evidence="1">
    <location>
        <begin position="107"/>
        <end position="134"/>
    </location>
</feature>
<evidence type="ECO:0000313" key="2">
    <source>
        <dbReference type="EMBL" id="CDJ45269.1"/>
    </source>
</evidence>
<dbReference type="EMBL" id="HG678129">
    <property type="protein sequence ID" value="CDJ45269.1"/>
    <property type="molecule type" value="Genomic_DNA"/>
</dbReference>
<evidence type="ECO:0000313" key="3">
    <source>
        <dbReference type="Proteomes" id="UP000030747"/>
    </source>
</evidence>
<organism evidence="2 3">
    <name type="scientific">Eimeria tenella</name>
    <name type="common">Coccidian parasite</name>
    <dbReference type="NCBI Taxonomy" id="5802"/>
    <lineage>
        <taxon>Eukaryota</taxon>
        <taxon>Sar</taxon>
        <taxon>Alveolata</taxon>
        <taxon>Apicomplexa</taxon>
        <taxon>Conoidasida</taxon>
        <taxon>Coccidia</taxon>
        <taxon>Eucoccidiorida</taxon>
        <taxon>Eimeriorina</taxon>
        <taxon>Eimeriidae</taxon>
        <taxon>Eimeria</taxon>
    </lineage>
</organism>
<name>U6L9M4_EIMTE</name>
<accession>U6L9M4</accession>
<sequence>MGLPPTGGLQQSLRPCQQQRGSSKPVYLSLLKLNAILIKKKTLEGALSSAAAAGHRLCSACPLQRSKRAATATARAGTPAAEPAALAATASAAIVYPLDAPAAAEAFRRLRAQQQQKERRRQQQQQQQQRQQQQ</sequence>
<reference evidence="2" key="2">
    <citation type="submission" date="2013-10" db="EMBL/GenBank/DDBJ databases">
        <authorList>
            <person name="Aslett M."/>
        </authorList>
    </citation>
    <scope>NUCLEOTIDE SEQUENCE [LARGE SCALE GENOMIC DNA]</scope>
    <source>
        <strain evidence="2">Houghton</strain>
    </source>
</reference>